<evidence type="ECO:0000256" key="4">
    <source>
        <dbReference type="ARBA" id="ARBA00022679"/>
    </source>
</evidence>
<keyword evidence="2" id="KW-1003">Cell membrane</keyword>
<dbReference type="STRING" id="1817722.A2703_01330"/>
<feature type="transmembrane region" description="Helical" evidence="8">
    <location>
        <begin position="301"/>
        <end position="320"/>
    </location>
</feature>
<dbReference type="Proteomes" id="UP000177979">
    <property type="component" value="Unassembled WGS sequence"/>
</dbReference>
<feature type="transmembrane region" description="Helical" evidence="8">
    <location>
        <begin position="55"/>
        <end position="77"/>
    </location>
</feature>
<evidence type="ECO:0000256" key="6">
    <source>
        <dbReference type="ARBA" id="ARBA00022989"/>
    </source>
</evidence>
<proteinExistence type="predicted"/>
<feature type="transmembrane region" description="Helical" evidence="8">
    <location>
        <begin position="176"/>
        <end position="194"/>
    </location>
</feature>
<feature type="transmembrane region" description="Helical" evidence="8">
    <location>
        <begin position="215"/>
        <end position="240"/>
    </location>
</feature>
<evidence type="ECO:0000256" key="1">
    <source>
        <dbReference type="ARBA" id="ARBA00004651"/>
    </source>
</evidence>
<evidence type="ECO:0000256" key="5">
    <source>
        <dbReference type="ARBA" id="ARBA00022692"/>
    </source>
</evidence>
<organism evidence="9 10">
    <name type="scientific">Candidatus Collierbacteria bacterium RIFCSPHIGHO2_01_FULL_50_25</name>
    <dbReference type="NCBI Taxonomy" id="1817722"/>
    <lineage>
        <taxon>Bacteria</taxon>
        <taxon>Candidatus Collieribacteriota</taxon>
    </lineage>
</organism>
<feature type="transmembrane region" description="Helical" evidence="8">
    <location>
        <begin position="84"/>
        <end position="100"/>
    </location>
</feature>
<name>A0A1F5EUJ6_9BACT</name>
<keyword evidence="6 8" id="KW-1133">Transmembrane helix</keyword>
<dbReference type="EMBL" id="MFAG01000041">
    <property type="protein sequence ID" value="OGD71062.1"/>
    <property type="molecule type" value="Genomic_DNA"/>
</dbReference>
<keyword evidence="5 8" id="KW-0812">Transmembrane</keyword>
<evidence type="ECO:0008006" key="11">
    <source>
        <dbReference type="Google" id="ProtNLM"/>
    </source>
</evidence>
<keyword evidence="3" id="KW-0328">Glycosyltransferase</keyword>
<dbReference type="GO" id="GO:0009103">
    <property type="term" value="P:lipopolysaccharide biosynthetic process"/>
    <property type="evidence" value="ECO:0007669"/>
    <property type="project" value="UniProtKB-ARBA"/>
</dbReference>
<gene>
    <name evidence="9" type="ORF">A2703_01330</name>
</gene>
<keyword evidence="7 8" id="KW-0472">Membrane</keyword>
<sequence length="434" mass="50159">MNLMTESLWGDEAFSALAVQKDLLSMLTVVMKDTAPPLFYLVGYAWVRLFGSSEVALRSLTLLLMLGAAVFAGLIVYRISKEKITGLIAGGLTFLSPFLLTFAFEWRMYALLTFTVTASTYFFISKKWSWYIIFALASLYTHHFAIFTILAQGIWFMISEFSWRKPKMWLRQLSPFLWIIFGYSFWLYPMYLQIQRVRGSGFWLSEPKPDDLLYLLWRFSTGGVIIWWQPIAGVLAAMLLLTKDWRRVYKDWLGLLLVFSAPIFFSYFLSKVVTPIFYDRYLLSAAVGSSVLLMAGTRKQFVWVGLILLLLYGYASWNVFTRPTKRPFREFAAFVKTEIKPGDFLVNWNGGAHHIWETKYYGIPAPIYTPNGPLPLYVGTAQMTAEDTIDKLPDRPRIGLIASEDPKEILLPGYKMTFVKQFGELRFVWWTKTK</sequence>
<dbReference type="PANTHER" id="PTHR33908:SF11">
    <property type="entry name" value="MEMBRANE PROTEIN"/>
    <property type="match status" value="1"/>
</dbReference>
<dbReference type="GO" id="GO:0005886">
    <property type="term" value="C:plasma membrane"/>
    <property type="evidence" value="ECO:0007669"/>
    <property type="project" value="UniProtKB-SubCell"/>
</dbReference>
<evidence type="ECO:0000313" key="10">
    <source>
        <dbReference type="Proteomes" id="UP000177979"/>
    </source>
</evidence>
<feature type="transmembrane region" description="Helical" evidence="8">
    <location>
        <begin position="131"/>
        <end position="156"/>
    </location>
</feature>
<reference evidence="9 10" key="1">
    <citation type="journal article" date="2016" name="Nat. Commun.">
        <title>Thousands of microbial genomes shed light on interconnected biogeochemical processes in an aquifer system.</title>
        <authorList>
            <person name="Anantharaman K."/>
            <person name="Brown C.T."/>
            <person name="Hug L.A."/>
            <person name="Sharon I."/>
            <person name="Castelle C.J."/>
            <person name="Probst A.J."/>
            <person name="Thomas B.C."/>
            <person name="Singh A."/>
            <person name="Wilkins M.J."/>
            <person name="Karaoz U."/>
            <person name="Brodie E.L."/>
            <person name="Williams K.H."/>
            <person name="Hubbard S.S."/>
            <person name="Banfield J.F."/>
        </authorList>
    </citation>
    <scope>NUCLEOTIDE SEQUENCE [LARGE SCALE GENOMIC DNA]</scope>
</reference>
<accession>A0A1F5EUJ6</accession>
<evidence type="ECO:0000256" key="3">
    <source>
        <dbReference type="ARBA" id="ARBA00022676"/>
    </source>
</evidence>
<keyword evidence="4" id="KW-0808">Transferase</keyword>
<feature type="transmembrane region" description="Helical" evidence="8">
    <location>
        <begin position="252"/>
        <end position="270"/>
    </location>
</feature>
<evidence type="ECO:0000256" key="7">
    <source>
        <dbReference type="ARBA" id="ARBA00023136"/>
    </source>
</evidence>
<dbReference type="InterPro" id="IPR050297">
    <property type="entry name" value="LipidA_mod_glycosyltrf_83"/>
</dbReference>
<dbReference type="GO" id="GO:0016763">
    <property type="term" value="F:pentosyltransferase activity"/>
    <property type="evidence" value="ECO:0007669"/>
    <property type="project" value="TreeGrafter"/>
</dbReference>
<comment type="subcellular location">
    <subcellularLocation>
        <location evidence="1">Cell membrane</location>
        <topology evidence="1">Multi-pass membrane protein</topology>
    </subcellularLocation>
</comment>
<dbReference type="PANTHER" id="PTHR33908">
    <property type="entry name" value="MANNOSYLTRANSFERASE YKCB-RELATED"/>
    <property type="match status" value="1"/>
</dbReference>
<evidence type="ECO:0000256" key="8">
    <source>
        <dbReference type="SAM" id="Phobius"/>
    </source>
</evidence>
<evidence type="ECO:0000313" key="9">
    <source>
        <dbReference type="EMBL" id="OGD71062.1"/>
    </source>
</evidence>
<evidence type="ECO:0000256" key="2">
    <source>
        <dbReference type="ARBA" id="ARBA00022475"/>
    </source>
</evidence>
<comment type="caution">
    <text evidence="9">The sequence shown here is derived from an EMBL/GenBank/DDBJ whole genome shotgun (WGS) entry which is preliminary data.</text>
</comment>
<protein>
    <recommendedName>
        <fullName evidence="11">Glycosyltransferase RgtA/B/C/D-like domain-containing protein</fullName>
    </recommendedName>
</protein>
<dbReference type="AlphaFoldDB" id="A0A1F5EUJ6"/>